<dbReference type="PANTHER" id="PTHR45980">
    <property type="match status" value="1"/>
</dbReference>
<dbReference type="SUPFAM" id="SSF50494">
    <property type="entry name" value="Trypsin-like serine proteases"/>
    <property type="match status" value="1"/>
</dbReference>
<dbReference type="Proteomes" id="UP001642464">
    <property type="component" value="Unassembled WGS sequence"/>
</dbReference>
<gene>
    <name evidence="2" type="ORF">SCF082_LOCUS15888</name>
</gene>
<dbReference type="Pfam" id="PF13365">
    <property type="entry name" value="Trypsin_2"/>
    <property type="match status" value="1"/>
</dbReference>
<protein>
    <submittedName>
        <fullName evidence="2">Mitochondrial</fullName>
    </submittedName>
</protein>
<dbReference type="Gene3D" id="2.40.10.120">
    <property type="match status" value="1"/>
</dbReference>
<dbReference type="EMBL" id="CAXAMM010010224">
    <property type="protein sequence ID" value="CAK9022667.1"/>
    <property type="molecule type" value="Genomic_DNA"/>
</dbReference>
<evidence type="ECO:0000313" key="2">
    <source>
        <dbReference type="EMBL" id="CAK9022667.1"/>
    </source>
</evidence>
<keyword evidence="3" id="KW-1185">Reference proteome</keyword>
<dbReference type="InterPro" id="IPR001940">
    <property type="entry name" value="Peptidase_S1C"/>
</dbReference>
<proteinExistence type="inferred from homology"/>
<comment type="caution">
    <text evidence="2">The sequence shown here is derived from an EMBL/GenBank/DDBJ whole genome shotgun (WGS) entry which is preliminary data.</text>
</comment>
<accession>A0ABP0K7Y7</accession>
<comment type="similarity">
    <text evidence="1">Belongs to the peptidase S1C family.</text>
</comment>
<dbReference type="InterPro" id="IPR009003">
    <property type="entry name" value="Peptidase_S1_PA"/>
</dbReference>
<dbReference type="PRINTS" id="PR00834">
    <property type="entry name" value="PROTEASES2C"/>
</dbReference>
<sequence length="299" mass="32203">MRHSGWSEHRIARGGARVAPAEVGAAVVKIFVTRQRPALVVPWQPGSKMFTVMSRHAVIRWSPPVAAEPSSAGVASHRHGTVSEAALPSCIIRQGDPLEEDVNGRNHLELGPITEVHSGPIRISHPASTDPKSLAEKDGWPPYLHFNDVNQAIESFDADLVLTAAHVVADARDIRVQLLACPGASPEKFFARVVAVAHDCDLALLEVRDPRCFEGATPMELLKPQEMLEMQSRVQVMGFPIGGDYLSITEGVLSRIEVVDYSHSRRSCLALTVDAAINAGNSGGPVVDPLTGRMSLSQA</sequence>
<organism evidence="2 3">
    <name type="scientific">Durusdinium trenchii</name>
    <dbReference type="NCBI Taxonomy" id="1381693"/>
    <lineage>
        <taxon>Eukaryota</taxon>
        <taxon>Sar</taxon>
        <taxon>Alveolata</taxon>
        <taxon>Dinophyceae</taxon>
        <taxon>Suessiales</taxon>
        <taxon>Symbiodiniaceae</taxon>
        <taxon>Durusdinium</taxon>
    </lineage>
</organism>
<evidence type="ECO:0000313" key="3">
    <source>
        <dbReference type="Proteomes" id="UP001642464"/>
    </source>
</evidence>
<reference evidence="2 3" key="1">
    <citation type="submission" date="2024-02" db="EMBL/GenBank/DDBJ databases">
        <authorList>
            <person name="Chen Y."/>
            <person name="Shah S."/>
            <person name="Dougan E. K."/>
            <person name="Thang M."/>
            <person name="Chan C."/>
        </authorList>
    </citation>
    <scope>NUCLEOTIDE SEQUENCE [LARGE SCALE GENOMIC DNA]</scope>
</reference>
<name>A0ABP0K7Y7_9DINO</name>
<dbReference type="PANTHER" id="PTHR45980:SF9">
    <property type="entry name" value="PROTEASE DO-LIKE 10, MITOCHONDRIAL-RELATED"/>
    <property type="match status" value="1"/>
</dbReference>
<evidence type="ECO:0000256" key="1">
    <source>
        <dbReference type="ARBA" id="ARBA00010541"/>
    </source>
</evidence>